<dbReference type="InterPro" id="IPR005674">
    <property type="entry name" value="CocE/Ser_esterase"/>
</dbReference>
<dbReference type="Pfam" id="PF02129">
    <property type="entry name" value="Peptidase_S15"/>
    <property type="match status" value="1"/>
</dbReference>
<reference evidence="8" key="1">
    <citation type="submission" date="2021-12" db="EMBL/GenBank/DDBJ databases">
        <title>Curvularia clavata genome.</title>
        <authorList>
            <person name="Cao Y."/>
        </authorList>
    </citation>
    <scope>NUCLEOTIDE SEQUENCE</scope>
    <source>
        <strain evidence="8">Yc1106</strain>
    </source>
</reference>
<keyword evidence="5" id="KW-0560">Oxidoreductase</keyword>
<gene>
    <name evidence="8" type="ORF">yc1106_06610</name>
</gene>
<dbReference type="GO" id="GO:0071949">
    <property type="term" value="F:FAD binding"/>
    <property type="evidence" value="ECO:0007669"/>
    <property type="project" value="InterPro"/>
</dbReference>
<dbReference type="InterPro" id="IPR000383">
    <property type="entry name" value="Xaa-Pro-like_dom"/>
</dbReference>
<proteinExistence type="predicted"/>
<evidence type="ECO:0000256" key="5">
    <source>
        <dbReference type="ARBA" id="ARBA00023002"/>
    </source>
</evidence>
<sequence>MNDPQSFRVVIIGGGLAGNCLANGLLRNNIDFTVYERLPENNKREGYQIRLGADALKGMRACLSPENLDLIVQKFGPASGNKSEAPVIRNKKFETMLDLTIFPTYNKSAPISRVILRDALAAPIAASGKLEYGKEFDRYEIVDHDTPKERVRVYFKDGSHDLCDILVAADGSHSKINKQVGLNNLIQVDDYTSMVAKSNLPAQRLRESNPKILEKPILTFADAKTMYYCVYLPMSSSSAGSRDEEISSSMFGFHVPSSICPKDLSSLSQNAKWDFVRKTLSGWSSEYHDIIELLQDSDIYVYKGMVSVNPGQGWRAKVRSRKEPEKGNSRIWLLGDAIHAMLPNRGMGGNTALRDTATALDFLQQLSSLAGPTGRVEKRAINRACTEFEAEMIPRAFNWVKKSGGATVVPIDASTIWGKIFFAVAAIVHTVNMAKTIGDVEVIYTPTKRELDNVWTPYGKDKTILPKGWTKEDGRRPLPVAMIYEKDQEITLRDGVKIYADIFRPIDSDTEPVPAILPWSIYGKTGTGMQSLDRVPWRVGIPRGWTSGLEKWEAPDPAEWIQRGYAVVNTDARGTFQSQGDMPVYGTQEGRDGHDAIEWIGVQPWCNGAVGMAGNSWLGSTQWFIGAEQPPHLKALAPWEGLGDYYRESLCRGGIPDYAFWGLLLSNFTGGLNNREHVEAMIDKYPLWNAYWEDKRPKLWKINVPMYATASYSTGLHTEGSLRGYFLSSSTEKWLRICSTQEWHDIYQPNYIDELQLFFDRYLKGVKNGWEATPRMRLALLGYNQPSIIDRPISKYPPENFVWQSFYLDGLTSTLQRHPRINEHALTYDATVAWSYPPKEYAGFRLTFGKYTELCGFSKAKIYMSTPDHDDMDVYVVIQKLDKNGKLLQHFNIPFRDLPPEVSEKDISGENIMRYIGPNGRLRASHRAVQKEPDYPNEKLELLSPGYVWHPHDKTEKIEKDQVVELEIMVWAGGMIFQRGESLRFDILGHDPRWPEFEGLDKKLRNFNGGKHRVHTGGKYPSSVYMALSN</sequence>
<dbReference type="NCBIfam" id="TIGR00976">
    <property type="entry name" value="CocE_NonD"/>
    <property type="match status" value="1"/>
</dbReference>
<dbReference type="GO" id="GO:0004497">
    <property type="term" value="F:monooxygenase activity"/>
    <property type="evidence" value="ECO:0007669"/>
    <property type="project" value="UniProtKB-KW"/>
</dbReference>
<dbReference type="PANTHER" id="PTHR47178">
    <property type="entry name" value="MONOOXYGENASE, FAD-BINDING"/>
    <property type="match status" value="1"/>
</dbReference>
<comment type="cofactor">
    <cofactor evidence="1">
        <name>FAD</name>
        <dbReference type="ChEBI" id="CHEBI:57692"/>
    </cofactor>
</comment>
<keyword evidence="9" id="KW-1185">Reference proteome</keyword>
<keyword evidence="6" id="KW-0503">Monooxygenase</keyword>
<dbReference type="Gene3D" id="1.10.3020.20">
    <property type="match status" value="1"/>
</dbReference>
<dbReference type="SUPFAM" id="SSF49785">
    <property type="entry name" value="Galactose-binding domain-like"/>
    <property type="match status" value="1"/>
</dbReference>
<accession>A0A9Q8ZBU1</accession>
<dbReference type="SUPFAM" id="SSF53474">
    <property type="entry name" value="alpha/beta-Hydrolases"/>
    <property type="match status" value="1"/>
</dbReference>
<dbReference type="InterPro" id="IPR029058">
    <property type="entry name" value="AB_hydrolase_fold"/>
</dbReference>
<protein>
    <recommendedName>
        <fullName evidence="7">Xaa-Pro dipeptidyl-peptidase C-terminal domain-containing protein</fullName>
    </recommendedName>
</protein>
<dbReference type="Pfam" id="PF08530">
    <property type="entry name" value="PepX_C"/>
    <property type="match status" value="1"/>
</dbReference>
<dbReference type="OrthoDB" id="2578740at2759"/>
<dbReference type="Gene3D" id="3.50.50.60">
    <property type="entry name" value="FAD/NAD(P)-binding domain"/>
    <property type="match status" value="1"/>
</dbReference>
<dbReference type="Proteomes" id="UP001056012">
    <property type="component" value="Chromosome 4"/>
</dbReference>
<dbReference type="PRINTS" id="PR00420">
    <property type="entry name" value="RNGMNOXGNASE"/>
</dbReference>
<dbReference type="InterPro" id="IPR008979">
    <property type="entry name" value="Galactose-bd-like_sf"/>
</dbReference>
<evidence type="ECO:0000256" key="4">
    <source>
        <dbReference type="ARBA" id="ARBA00022827"/>
    </source>
</evidence>
<keyword evidence="4" id="KW-0274">FAD</keyword>
<evidence type="ECO:0000313" key="8">
    <source>
        <dbReference type="EMBL" id="USP79336.1"/>
    </source>
</evidence>
<dbReference type="EMBL" id="CP089277">
    <property type="protein sequence ID" value="USP79336.1"/>
    <property type="molecule type" value="Genomic_DNA"/>
</dbReference>
<name>A0A9Q8ZBU1_CURCL</name>
<feature type="domain" description="Xaa-Pro dipeptidyl-peptidase C-terminal" evidence="7">
    <location>
        <begin position="756"/>
        <end position="1025"/>
    </location>
</feature>
<keyword evidence="2" id="KW-0285">Flavoprotein</keyword>
<evidence type="ECO:0000313" key="9">
    <source>
        <dbReference type="Proteomes" id="UP001056012"/>
    </source>
</evidence>
<dbReference type="Pfam" id="PF01494">
    <property type="entry name" value="FAD_binding_3"/>
    <property type="match status" value="1"/>
</dbReference>
<dbReference type="Gene3D" id="2.60.120.260">
    <property type="entry name" value="Galactose-binding domain-like"/>
    <property type="match status" value="1"/>
</dbReference>
<evidence type="ECO:0000256" key="6">
    <source>
        <dbReference type="ARBA" id="ARBA00023033"/>
    </source>
</evidence>
<dbReference type="GO" id="GO:0008239">
    <property type="term" value="F:dipeptidyl-peptidase activity"/>
    <property type="evidence" value="ECO:0007669"/>
    <property type="project" value="InterPro"/>
</dbReference>
<dbReference type="SUPFAM" id="SSF51905">
    <property type="entry name" value="FAD/NAD(P)-binding domain"/>
    <property type="match status" value="1"/>
</dbReference>
<evidence type="ECO:0000256" key="2">
    <source>
        <dbReference type="ARBA" id="ARBA00022630"/>
    </source>
</evidence>
<organism evidence="8 9">
    <name type="scientific">Curvularia clavata</name>
    <dbReference type="NCBI Taxonomy" id="95742"/>
    <lineage>
        <taxon>Eukaryota</taxon>
        <taxon>Fungi</taxon>
        <taxon>Dikarya</taxon>
        <taxon>Ascomycota</taxon>
        <taxon>Pezizomycotina</taxon>
        <taxon>Dothideomycetes</taxon>
        <taxon>Pleosporomycetidae</taxon>
        <taxon>Pleosporales</taxon>
        <taxon>Pleosporineae</taxon>
        <taxon>Pleosporaceae</taxon>
        <taxon>Curvularia</taxon>
    </lineage>
</organism>
<evidence type="ECO:0000256" key="1">
    <source>
        <dbReference type="ARBA" id="ARBA00001974"/>
    </source>
</evidence>
<dbReference type="VEuPathDB" id="FungiDB:yc1106_06610"/>
<dbReference type="InterPro" id="IPR002938">
    <property type="entry name" value="FAD-bd"/>
</dbReference>
<dbReference type="SMART" id="SM00939">
    <property type="entry name" value="PepX_C"/>
    <property type="match status" value="1"/>
</dbReference>
<dbReference type="Gene3D" id="3.40.50.1820">
    <property type="entry name" value="alpha/beta hydrolase"/>
    <property type="match status" value="1"/>
</dbReference>
<dbReference type="AlphaFoldDB" id="A0A9Q8ZBU1"/>
<evidence type="ECO:0000256" key="3">
    <source>
        <dbReference type="ARBA" id="ARBA00022801"/>
    </source>
</evidence>
<evidence type="ECO:0000259" key="7">
    <source>
        <dbReference type="SMART" id="SM00939"/>
    </source>
</evidence>
<dbReference type="PANTHER" id="PTHR47178:SF5">
    <property type="entry name" value="FAD-BINDING DOMAIN-CONTAINING PROTEIN"/>
    <property type="match status" value="1"/>
</dbReference>
<dbReference type="InterPro" id="IPR036188">
    <property type="entry name" value="FAD/NAD-bd_sf"/>
</dbReference>
<dbReference type="InterPro" id="IPR013736">
    <property type="entry name" value="Xaa-Pro_dipept_C"/>
</dbReference>
<keyword evidence="3" id="KW-0378">Hydrolase</keyword>